<evidence type="ECO:0000259" key="2">
    <source>
        <dbReference type="Pfam" id="PF00565"/>
    </source>
</evidence>
<feature type="domain" description="TNase-like" evidence="2">
    <location>
        <begin position="121"/>
        <end position="220"/>
    </location>
</feature>
<gene>
    <name evidence="3" type="ORF">AUC71_08395</name>
</gene>
<evidence type="ECO:0000313" key="4">
    <source>
        <dbReference type="Proteomes" id="UP000095042"/>
    </source>
</evidence>
<dbReference type="Pfam" id="PF00565">
    <property type="entry name" value="SNase"/>
    <property type="match status" value="1"/>
</dbReference>
<reference evidence="3 4" key="1">
    <citation type="journal article" date="2016" name="Environ. Microbiol.">
        <title>New Methyloceanibacter diversity from North Sea sediments includes methanotroph containing solely the soluble methane monooxygenase.</title>
        <authorList>
            <person name="Vekeman B."/>
            <person name="Kerckhof F.M."/>
            <person name="Cremers G."/>
            <person name="de Vos P."/>
            <person name="Vandamme P."/>
            <person name="Boon N."/>
            <person name="Op den Camp H.J."/>
            <person name="Heylen K."/>
        </authorList>
    </citation>
    <scope>NUCLEOTIDE SEQUENCE [LARGE SCALE GENOMIC DNA]</scope>
    <source>
        <strain evidence="3 4">R-67177</strain>
    </source>
</reference>
<feature type="region of interest" description="Disordered" evidence="1">
    <location>
        <begin position="35"/>
        <end position="78"/>
    </location>
</feature>
<dbReference type="Proteomes" id="UP000095042">
    <property type="component" value="Unassembled WGS sequence"/>
</dbReference>
<dbReference type="InterPro" id="IPR016071">
    <property type="entry name" value="Staphylococal_nuclease_OB-fold"/>
</dbReference>
<keyword evidence="4" id="KW-1185">Reference proteome</keyword>
<evidence type="ECO:0000256" key="1">
    <source>
        <dbReference type="SAM" id="MobiDB-lite"/>
    </source>
</evidence>
<proteinExistence type="predicted"/>
<organism evidence="3 4">
    <name type="scientific">Methyloceanibacter marginalis</name>
    <dbReference type="NCBI Taxonomy" id="1774971"/>
    <lineage>
        <taxon>Bacteria</taxon>
        <taxon>Pseudomonadati</taxon>
        <taxon>Pseudomonadota</taxon>
        <taxon>Alphaproteobacteria</taxon>
        <taxon>Hyphomicrobiales</taxon>
        <taxon>Hyphomicrobiaceae</taxon>
        <taxon>Methyloceanibacter</taxon>
    </lineage>
</organism>
<dbReference type="Gene3D" id="2.40.50.90">
    <property type="match status" value="1"/>
</dbReference>
<accession>A0A1E3WDS8</accession>
<protein>
    <recommendedName>
        <fullName evidence="2">TNase-like domain-containing protein</fullName>
    </recommendedName>
</protein>
<dbReference type="EMBL" id="LPWD01000070">
    <property type="protein sequence ID" value="ODS03662.1"/>
    <property type="molecule type" value="Genomic_DNA"/>
</dbReference>
<dbReference type="RefSeq" id="WP_069623135.1">
    <property type="nucleotide sequence ID" value="NZ_LPWD01000070.1"/>
</dbReference>
<feature type="compositionally biased region" description="Low complexity" evidence="1">
    <location>
        <begin position="59"/>
        <end position="69"/>
    </location>
</feature>
<dbReference type="AlphaFoldDB" id="A0A1E3WDS8"/>
<comment type="caution">
    <text evidence="3">The sequence shown here is derived from an EMBL/GenBank/DDBJ whole genome shotgun (WGS) entry which is preliminary data.</text>
</comment>
<evidence type="ECO:0000313" key="3">
    <source>
        <dbReference type="EMBL" id="ODS03662.1"/>
    </source>
</evidence>
<dbReference type="OrthoDB" id="9810674at2"/>
<name>A0A1E3WDS8_9HYPH</name>
<dbReference type="InterPro" id="IPR035437">
    <property type="entry name" value="SNase_OB-fold_sf"/>
</dbReference>
<sequence>MSFASRLLTALVGLALIWYLWPFGGDTEVVKMVEPPPSGHQGRLFTTPLPDDDPPAKKPAPAKAIQAPPTDEAAGPADEDKTAALALEPAQGPKKLKATRFYRVVVRDGGTLETRGDIVITLEGIDAYAADETCKDAKGRKWSCGKSAQVALTRLIRGRAVVCKVPAMGKLSSVTARCTLAGTDLSTWMVAQGWAKPAAPTEPKLAKAADAARKKKIGVWR</sequence>
<dbReference type="SUPFAM" id="SSF50199">
    <property type="entry name" value="Staphylococcal nuclease"/>
    <property type="match status" value="1"/>
</dbReference>